<dbReference type="FunFam" id="3.40.50.11660:FF:000002">
    <property type="entry name" value="Alpha-(1,3)-fucosyltransferase"/>
    <property type="match status" value="1"/>
</dbReference>
<dbReference type="Pfam" id="PF17039">
    <property type="entry name" value="Glyco_tran_10_N"/>
    <property type="match status" value="1"/>
</dbReference>
<keyword evidence="4 12" id="KW-0328">Glycosyltransferase</keyword>
<dbReference type="InterPro" id="IPR055270">
    <property type="entry name" value="Glyco_tran_10_C"/>
</dbReference>
<dbReference type="InterPro" id="IPR031481">
    <property type="entry name" value="Glyco_tran_10_N"/>
</dbReference>
<evidence type="ECO:0000259" key="14">
    <source>
        <dbReference type="Pfam" id="PF00852"/>
    </source>
</evidence>
<dbReference type="Pfam" id="PF00852">
    <property type="entry name" value="Glyco_transf_10"/>
    <property type="match status" value="1"/>
</dbReference>
<dbReference type="InterPro" id="IPR038577">
    <property type="entry name" value="GT10-like_C_sf"/>
</dbReference>
<dbReference type="GO" id="GO:0000139">
    <property type="term" value="C:Golgi membrane"/>
    <property type="evidence" value="ECO:0007669"/>
    <property type="project" value="UniProtKB-SubCell"/>
</dbReference>
<dbReference type="AlphaFoldDB" id="A0A8B8BLM6"/>
<dbReference type="UniPathway" id="UPA00378"/>
<evidence type="ECO:0000256" key="2">
    <source>
        <dbReference type="ARBA" id="ARBA00004922"/>
    </source>
</evidence>
<gene>
    <name evidence="17" type="primary">LOC111111510</name>
</gene>
<accession>A0A8B8BLM6</accession>
<dbReference type="OrthoDB" id="427096at2759"/>
<evidence type="ECO:0000256" key="6">
    <source>
        <dbReference type="ARBA" id="ARBA00022692"/>
    </source>
</evidence>
<keyword evidence="9 12" id="KW-0333">Golgi apparatus</keyword>
<evidence type="ECO:0000313" key="16">
    <source>
        <dbReference type="Proteomes" id="UP000694844"/>
    </source>
</evidence>
<keyword evidence="10" id="KW-0472">Membrane</keyword>
<evidence type="ECO:0000256" key="8">
    <source>
        <dbReference type="ARBA" id="ARBA00022989"/>
    </source>
</evidence>
<dbReference type="GO" id="GO:0008417">
    <property type="term" value="F:fucosyltransferase activity"/>
    <property type="evidence" value="ECO:0007669"/>
    <property type="project" value="InterPro"/>
</dbReference>
<protein>
    <recommendedName>
        <fullName evidence="12">Fucosyltransferase</fullName>
        <ecNumber evidence="12">2.4.1.-</ecNumber>
    </recommendedName>
</protein>
<dbReference type="EC" id="2.4.1.-" evidence="12"/>
<feature type="domain" description="Fucosyltransferase N-terminal" evidence="15">
    <location>
        <begin position="113"/>
        <end position="195"/>
    </location>
</feature>
<keyword evidence="16" id="KW-1185">Reference proteome</keyword>
<evidence type="ECO:0000256" key="12">
    <source>
        <dbReference type="RuleBase" id="RU003832"/>
    </source>
</evidence>
<keyword evidence="8" id="KW-1133">Transmembrane helix</keyword>
<organism evidence="16 17">
    <name type="scientific">Crassostrea virginica</name>
    <name type="common">Eastern oyster</name>
    <dbReference type="NCBI Taxonomy" id="6565"/>
    <lineage>
        <taxon>Eukaryota</taxon>
        <taxon>Metazoa</taxon>
        <taxon>Spiralia</taxon>
        <taxon>Lophotrochozoa</taxon>
        <taxon>Mollusca</taxon>
        <taxon>Bivalvia</taxon>
        <taxon>Autobranchia</taxon>
        <taxon>Pteriomorphia</taxon>
        <taxon>Ostreida</taxon>
        <taxon>Ostreoidea</taxon>
        <taxon>Ostreidae</taxon>
        <taxon>Crassostrea</taxon>
    </lineage>
</organism>
<keyword evidence="13" id="KW-0732">Signal</keyword>
<reference evidence="17" key="1">
    <citation type="submission" date="2025-08" db="UniProtKB">
        <authorList>
            <consortium name="RefSeq"/>
        </authorList>
    </citation>
    <scope>IDENTIFICATION</scope>
    <source>
        <tissue evidence="17">Whole sample</tissue>
    </source>
</reference>
<comment type="pathway">
    <text evidence="2">Protein modification; protein glycosylation.</text>
</comment>
<keyword evidence="5 12" id="KW-0808">Transferase</keyword>
<keyword evidence="6 12" id="KW-0812">Transmembrane</keyword>
<feature type="signal peptide" evidence="13">
    <location>
        <begin position="1"/>
        <end position="29"/>
    </location>
</feature>
<comment type="similarity">
    <text evidence="3 12">Belongs to the glycosyltransferase 10 family.</text>
</comment>
<dbReference type="KEGG" id="cvn:111111510"/>
<evidence type="ECO:0000313" key="17">
    <source>
        <dbReference type="RefSeq" id="XP_022304235.1"/>
    </source>
</evidence>
<dbReference type="Proteomes" id="UP000694844">
    <property type="component" value="Chromosome 9"/>
</dbReference>
<feature type="chain" id="PRO_5034885650" description="Fucosyltransferase" evidence="13">
    <location>
        <begin position="30"/>
        <end position="416"/>
    </location>
</feature>
<evidence type="ECO:0000256" key="7">
    <source>
        <dbReference type="ARBA" id="ARBA00022968"/>
    </source>
</evidence>
<proteinExistence type="inferred from homology"/>
<feature type="domain" description="Fucosyltransferase C-terminal" evidence="14">
    <location>
        <begin position="216"/>
        <end position="392"/>
    </location>
</feature>
<comment type="subcellular location">
    <subcellularLocation>
        <location evidence="1">Golgi apparatus membrane</location>
        <topology evidence="1">Single-pass type II membrane protein</topology>
    </subcellularLocation>
    <subcellularLocation>
        <location evidence="12">Golgi apparatus</location>
        <location evidence="12">Golgi stack membrane</location>
        <topology evidence="12">Single-pass type II membrane protein</topology>
    </subcellularLocation>
</comment>
<evidence type="ECO:0000256" key="9">
    <source>
        <dbReference type="ARBA" id="ARBA00023034"/>
    </source>
</evidence>
<dbReference type="Gene3D" id="3.40.50.11660">
    <property type="entry name" value="Glycosyl transferase family 10, C-terminal domain"/>
    <property type="match status" value="1"/>
</dbReference>
<sequence length="416" mass="48671">MKGVRKLKLIVLMLAVFLITVLLKQHSLSISDYNTIHQNKRIPEFVDKKPQTNPKSEQDRWSLYFAKNKQPPESKKKVFNDDHTNNSVSLKEIQKTFRISWYHHDPEIQRSLSRYDPEKCSVRNCVIEQNSSLADIVVLRHSFLRFNPVIQKRKGQLWVLYSSESPHHTHYSPQEWANQIDLSASYMESSDFFVPLYGRVVPRKTRLRRNYTGILTNKTKDAVWVSSHCSTPARRENLVRTLSKYLNVDTFGSCGSKKCGKQFDDIDKCQAIFVDNYKFYFSFENSICDNYTTEKLYFLFRDAPPIIPVVNGPRDVEKYLPKNTYINSFDFASPKLLAEKLKEIGNNETEYIRFLKEKEKYAMPAQSVDDLIELAIHNFQCDMCRYLYNKDIGKMSNKPKTWQNVFNPSKQCVLGS</sequence>
<dbReference type="InterPro" id="IPR001503">
    <property type="entry name" value="Glyco_trans_10"/>
</dbReference>
<evidence type="ECO:0000256" key="13">
    <source>
        <dbReference type="SAM" id="SignalP"/>
    </source>
</evidence>
<evidence type="ECO:0000256" key="5">
    <source>
        <dbReference type="ARBA" id="ARBA00022679"/>
    </source>
</evidence>
<dbReference type="PANTHER" id="PTHR48438">
    <property type="entry name" value="ALPHA-(1,3)-FUCOSYLTRANSFERASE C-RELATED"/>
    <property type="match status" value="1"/>
</dbReference>
<name>A0A8B8BLM6_CRAVI</name>
<evidence type="ECO:0000256" key="3">
    <source>
        <dbReference type="ARBA" id="ARBA00008919"/>
    </source>
</evidence>
<evidence type="ECO:0000256" key="11">
    <source>
        <dbReference type="ARBA" id="ARBA00023180"/>
    </source>
</evidence>
<dbReference type="RefSeq" id="XP_022304235.1">
    <property type="nucleotide sequence ID" value="XM_022448527.1"/>
</dbReference>
<dbReference type="GeneID" id="111111510"/>
<dbReference type="SUPFAM" id="SSF53756">
    <property type="entry name" value="UDP-Glycosyltransferase/glycogen phosphorylase"/>
    <property type="match status" value="1"/>
</dbReference>
<keyword evidence="7" id="KW-0735">Signal-anchor</keyword>
<dbReference type="PANTHER" id="PTHR48438:SF1">
    <property type="entry name" value="ALPHA-(1,3)-FUCOSYLTRANSFERASE C-RELATED"/>
    <property type="match status" value="1"/>
</dbReference>
<evidence type="ECO:0000256" key="10">
    <source>
        <dbReference type="ARBA" id="ARBA00023136"/>
    </source>
</evidence>
<evidence type="ECO:0000256" key="1">
    <source>
        <dbReference type="ARBA" id="ARBA00004323"/>
    </source>
</evidence>
<evidence type="ECO:0000256" key="4">
    <source>
        <dbReference type="ARBA" id="ARBA00022676"/>
    </source>
</evidence>
<dbReference type="GO" id="GO:0032580">
    <property type="term" value="C:Golgi cisterna membrane"/>
    <property type="evidence" value="ECO:0007669"/>
    <property type="project" value="UniProtKB-SubCell"/>
</dbReference>
<keyword evidence="11" id="KW-0325">Glycoprotein</keyword>
<evidence type="ECO:0000259" key="15">
    <source>
        <dbReference type="Pfam" id="PF17039"/>
    </source>
</evidence>